<comment type="similarity">
    <text evidence="6">Belongs to the RuvA family.</text>
</comment>
<feature type="region of interest" description="Domain III" evidence="6">
    <location>
        <begin position="153"/>
        <end position="203"/>
    </location>
</feature>
<dbReference type="GO" id="GO:0016787">
    <property type="term" value="F:hydrolase activity"/>
    <property type="evidence" value="ECO:0007669"/>
    <property type="project" value="UniProtKB-KW"/>
</dbReference>
<evidence type="ECO:0000256" key="6">
    <source>
        <dbReference type="HAMAP-Rule" id="MF_00031"/>
    </source>
</evidence>
<comment type="subunit">
    <text evidence="6">Homotetramer. Forms an RuvA(8)-RuvB(12)-Holliday junction (HJ) complex. HJ DNA is sandwiched between 2 RuvA tetramers; dsDNA enters through RuvA and exits via RuvB. An RuvB hexamer assembles on each DNA strand where it exits the tetramer. Each RuvB hexamer is contacted by two RuvA subunits (via domain III) on 2 adjacent RuvB subunits; this complex drives branch migration. In the full resolvosome a probable DNA-RuvA(4)-RuvB(12)-RuvC(2) complex forms which resolves the HJ.</text>
</comment>
<dbReference type="Pfam" id="PF14520">
    <property type="entry name" value="HHH_5"/>
    <property type="match status" value="1"/>
</dbReference>
<proteinExistence type="inferred from homology"/>
<dbReference type="GO" id="GO:0009378">
    <property type="term" value="F:four-way junction helicase activity"/>
    <property type="evidence" value="ECO:0007669"/>
    <property type="project" value="InterPro"/>
</dbReference>
<evidence type="ECO:0000256" key="1">
    <source>
        <dbReference type="ARBA" id="ARBA00022490"/>
    </source>
</evidence>
<dbReference type="GO" id="GO:0005737">
    <property type="term" value="C:cytoplasm"/>
    <property type="evidence" value="ECO:0007669"/>
    <property type="project" value="UniProtKB-SubCell"/>
</dbReference>
<name>A0A1Y5PV50_9SPHN</name>
<dbReference type="InterPro" id="IPR012340">
    <property type="entry name" value="NA-bd_OB-fold"/>
</dbReference>
<evidence type="ECO:0000256" key="5">
    <source>
        <dbReference type="ARBA" id="ARBA00023204"/>
    </source>
</evidence>
<dbReference type="SMART" id="SM00278">
    <property type="entry name" value="HhH1"/>
    <property type="match status" value="2"/>
</dbReference>
<dbReference type="KEGG" id="sphu:SPPYR_2720"/>
<dbReference type="Pfam" id="PF01330">
    <property type="entry name" value="RuvA_N"/>
    <property type="match status" value="1"/>
</dbReference>
<feature type="region of interest" description="Domain I" evidence="6">
    <location>
        <begin position="5"/>
        <end position="68"/>
    </location>
</feature>
<dbReference type="AlphaFoldDB" id="A0A1Y5PV50"/>
<feature type="domain" description="Helix-hairpin-helix DNA-binding motif class 1" evidence="7">
    <location>
        <begin position="112"/>
        <end position="131"/>
    </location>
</feature>
<organism evidence="8">
    <name type="scientific">uncultured Sphingopyxis sp</name>
    <dbReference type="NCBI Taxonomy" id="310581"/>
    <lineage>
        <taxon>Bacteria</taxon>
        <taxon>Pseudomonadati</taxon>
        <taxon>Pseudomonadota</taxon>
        <taxon>Alphaproteobacteria</taxon>
        <taxon>Sphingomonadales</taxon>
        <taxon>Sphingomonadaceae</taxon>
        <taxon>Sphingopyxis</taxon>
        <taxon>environmental samples</taxon>
    </lineage>
</organism>
<dbReference type="GO" id="GO:0048476">
    <property type="term" value="C:Holliday junction resolvase complex"/>
    <property type="evidence" value="ECO:0007669"/>
    <property type="project" value="UniProtKB-UniRule"/>
</dbReference>
<accession>A0A1Y5PV50</accession>
<dbReference type="EMBL" id="LT598653">
    <property type="protein sequence ID" value="SBV33840.1"/>
    <property type="molecule type" value="Genomic_DNA"/>
</dbReference>
<comment type="function">
    <text evidence="6">The RuvA-RuvB-RuvC complex processes Holliday junction (HJ) DNA during genetic recombination and DNA repair, while the RuvA-RuvB complex plays an important role in the rescue of blocked DNA replication forks via replication fork reversal (RFR). RuvA specifically binds to HJ cruciform DNA, conferring on it an open structure. The RuvB hexamer acts as an ATP-dependent pump, pulling dsDNA into and through the RuvAB complex. HJ branch migration allows RuvC to scan DNA until it finds its consensus sequence, where it cleaves and resolves the cruciform DNA.</text>
</comment>
<evidence type="ECO:0000256" key="2">
    <source>
        <dbReference type="ARBA" id="ARBA00022763"/>
    </source>
</evidence>
<comment type="domain">
    <text evidence="6">Has three domains with a flexible linker between the domains II and III and assumes an 'L' shape. Domain III is highly mobile and contacts RuvB.</text>
</comment>
<keyword evidence="4 6" id="KW-0233">DNA recombination</keyword>
<dbReference type="GO" id="GO:0009379">
    <property type="term" value="C:Holliday junction helicase complex"/>
    <property type="evidence" value="ECO:0007669"/>
    <property type="project" value="InterPro"/>
</dbReference>
<evidence type="ECO:0000259" key="7">
    <source>
        <dbReference type="SMART" id="SM00278"/>
    </source>
</evidence>
<dbReference type="Gene3D" id="1.10.150.20">
    <property type="entry name" value="5' to 3' exonuclease, C-terminal subdomain"/>
    <property type="match status" value="1"/>
</dbReference>
<keyword evidence="3 6" id="KW-0238">DNA-binding</keyword>
<evidence type="ECO:0000256" key="3">
    <source>
        <dbReference type="ARBA" id="ARBA00023125"/>
    </source>
</evidence>
<evidence type="ECO:0000313" key="8">
    <source>
        <dbReference type="EMBL" id="SBV33840.1"/>
    </source>
</evidence>
<protein>
    <recommendedName>
        <fullName evidence="6">Holliday junction branch migration complex subunit RuvA</fullName>
    </recommendedName>
</protein>
<dbReference type="InterPro" id="IPR011114">
    <property type="entry name" value="RuvA_C"/>
</dbReference>
<evidence type="ECO:0000256" key="4">
    <source>
        <dbReference type="ARBA" id="ARBA00023172"/>
    </source>
</evidence>
<dbReference type="GO" id="GO:0005524">
    <property type="term" value="F:ATP binding"/>
    <property type="evidence" value="ECO:0007669"/>
    <property type="project" value="InterPro"/>
</dbReference>
<dbReference type="CDD" id="cd14332">
    <property type="entry name" value="UBA_RuvA_C"/>
    <property type="match status" value="1"/>
</dbReference>
<keyword evidence="8" id="KW-0347">Helicase</keyword>
<dbReference type="InterPro" id="IPR036267">
    <property type="entry name" value="RuvA_C_sf"/>
</dbReference>
<dbReference type="GO" id="GO:0006310">
    <property type="term" value="P:DNA recombination"/>
    <property type="evidence" value="ECO:0007669"/>
    <property type="project" value="UniProtKB-UniRule"/>
</dbReference>
<keyword evidence="5 6" id="KW-0234">DNA repair</keyword>
<reference evidence="8" key="1">
    <citation type="submission" date="2016-03" db="EMBL/GenBank/DDBJ databases">
        <authorList>
            <person name="Ploux O."/>
        </authorList>
    </citation>
    <scope>NUCLEOTIDE SEQUENCE</scope>
    <source>
        <strain evidence="8">UC10</strain>
    </source>
</reference>
<comment type="caution">
    <text evidence="6">Lacks conserved residue(s) required for the propagation of feature annotation.</text>
</comment>
<dbReference type="SUPFAM" id="SSF50249">
    <property type="entry name" value="Nucleic acid-binding proteins"/>
    <property type="match status" value="1"/>
</dbReference>
<gene>
    <name evidence="6 8" type="primary">ruvA</name>
    <name evidence="8" type="ORF">SPPYR_2720</name>
</gene>
<feature type="domain" description="Helix-hairpin-helix DNA-binding motif class 1" evidence="7">
    <location>
        <begin position="77"/>
        <end position="96"/>
    </location>
</feature>
<keyword evidence="8" id="KW-0067">ATP-binding</keyword>
<keyword evidence="8" id="KW-0547">Nucleotide-binding</keyword>
<keyword evidence="1 6" id="KW-0963">Cytoplasm</keyword>
<dbReference type="HAMAP" id="MF_00031">
    <property type="entry name" value="DNA_HJ_migration_RuvA"/>
    <property type="match status" value="1"/>
</dbReference>
<dbReference type="Gene3D" id="1.10.8.10">
    <property type="entry name" value="DNA helicase RuvA subunit, C-terminal domain"/>
    <property type="match status" value="1"/>
</dbReference>
<dbReference type="InterPro" id="IPR003583">
    <property type="entry name" value="Hlx-hairpin-Hlx_DNA-bd_motif"/>
</dbReference>
<dbReference type="SUPFAM" id="SSF46929">
    <property type="entry name" value="DNA helicase RuvA subunit, C-terminal domain"/>
    <property type="match status" value="1"/>
</dbReference>
<dbReference type="InterPro" id="IPR000085">
    <property type="entry name" value="RuvA"/>
</dbReference>
<keyword evidence="2 6" id="KW-0227">DNA damage</keyword>
<dbReference type="SUPFAM" id="SSF47781">
    <property type="entry name" value="RuvA domain 2-like"/>
    <property type="match status" value="1"/>
</dbReference>
<dbReference type="Gene3D" id="2.40.50.140">
    <property type="entry name" value="Nucleic acid-binding proteins"/>
    <property type="match status" value="1"/>
</dbReference>
<dbReference type="GO" id="GO:0000400">
    <property type="term" value="F:four-way junction DNA binding"/>
    <property type="evidence" value="ECO:0007669"/>
    <property type="project" value="UniProtKB-UniRule"/>
</dbReference>
<keyword evidence="8" id="KW-0378">Hydrolase</keyword>
<comment type="subcellular location">
    <subcellularLocation>
        <location evidence="6">Cytoplasm</location>
    </subcellularLocation>
</comment>
<dbReference type="Pfam" id="PF07499">
    <property type="entry name" value="RuvA_C"/>
    <property type="match status" value="1"/>
</dbReference>
<dbReference type="NCBIfam" id="TIGR00084">
    <property type="entry name" value="ruvA"/>
    <property type="match status" value="1"/>
</dbReference>
<dbReference type="GO" id="GO:0006281">
    <property type="term" value="P:DNA repair"/>
    <property type="evidence" value="ECO:0007669"/>
    <property type="project" value="UniProtKB-UniRule"/>
</dbReference>
<sequence>MGGSMIAKLTGRLDSSSAGHAVIDVGGVGYLVEASARTLDALGPVGGDVTIHTEMLVGEDFLRLLGFAKAEERDWFRLLTSVQGVGAKVALAILSALEIGDLQRALASGDSAMIARANGVGPKLAQRIAHELKDKAGALGGIAGGGPALSATSGPLGDAVAALTGLGFKPGEASTAVAAASEELGAGASLDALVRAALRKAAK</sequence>
<dbReference type="InterPro" id="IPR013849">
    <property type="entry name" value="DNA_helicase_Holl-junc_RuvA_I"/>
</dbReference>
<dbReference type="InterPro" id="IPR010994">
    <property type="entry name" value="RuvA_2-like"/>
</dbReference>